<accession>A0A2T0RG07</accession>
<organism evidence="1 2">
    <name type="scientific">Aliiruegeria haliotis</name>
    <dbReference type="NCBI Taxonomy" id="1280846"/>
    <lineage>
        <taxon>Bacteria</taxon>
        <taxon>Pseudomonadati</taxon>
        <taxon>Pseudomonadota</taxon>
        <taxon>Alphaproteobacteria</taxon>
        <taxon>Rhodobacterales</taxon>
        <taxon>Roseobacteraceae</taxon>
        <taxon>Aliiruegeria</taxon>
    </lineage>
</organism>
<keyword evidence="2" id="KW-1185">Reference proteome</keyword>
<gene>
    <name evidence="1" type="ORF">CLV78_11544</name>
</gene>
<evidence type="ECO:0000313" key="1">
    <source>
        <dbReference type="EMBL" id="PRY20095.1"/>
    </source>
</evidence>
<reference evidence="1 2" key="1">
    <citation type="submission" date="2018-03" db="EMBL/GenBank/DDBJ databases">
        <title>Genomic Encyclopedia of Archaeal and Bacterial Type Strains, Phase II (KMG-II): from individual species to whole genera.</title>
        <authorList>
            <person name="Goeker M."/>
        </authorList>
    </citation>
    <scope>NUCLEOTIDE SEQUENCE [LARGE SCALE GENOMIC DNA]</scope>
    <source>
        <strain evidence="1 2">DSM 29328</strain>
    </source>
</reference>
<evidence type="ECO:0008006" key="3">
    <source>
        <dbReference type="Google" id="ProtNLM"/>
    </source>
</evidence>
<dbReference type="EMBL" id="PVTD01000015">
    <property type="protein sequence ID" value="PRY20095.1"/>
    <property type="molecule type" value="Genomic_DNA"/>
</dbReference>
<comment type="caution">
    <text evidence="1">The sequence shown here is derived from an EMBL/GenBank/DDBJ whole genome shotgun (WGS) entry which is preliminary data.</text>
</comment>
<protein>
    <recommendedName>
        <fullName evidence="3">Peptidase M48-like protein</fullName>
    </recommendedName>
</protein>
<sequence length="233" mass="25159">MSICRFGRLLASASVVSLVDLTSTLDGKVIGQEIETRQTPNYSAPCVQDPSGGAGVINQCFETPDGKLVVFYRTDFFEVQPAPRRYRQLIRTACEALEIEAEDCDVVPMLVNIGHNAMAGACEGRRVVLFDRNIDSQFGKPGAAFAILHELGHHHCDHLDQVCGPWAELEADAFAGAGLRVLGVSLNDALSVSRNLIDHDGGSHPKIKERADAIRRGWTSPKAATDCGLSTSN</sequence>
<dbReference type="AlphaFoldDB" id="A0A2T0RG07"/>
<proteinExistence type="predicted"/>
<name>A0A2T0RG07_9RHOB</name>
<dbReference type="RefSeq" id="WP_146136758.1">
    <property type="nucleotide sequence ID" value="NZ_PVTD01000015.1"/>
</dbReference>
<evidence type="ECO:0000313" key="2">
    <source>
        <dbReference type="Proteomes" id="UP000239480"/>
    </source>
</evidence>
<dbReference type="Proteomes" id="UP000239480">
    <property type="component" value="Unassembled WGS sequence"/>
</dbReference>
<dbReference type="OrthoDB" id="321999at2"/>